<gene>
    <name evidence="6" type="ORF">AWB64_02640</name>
</gene>
<dbReference type="GO" id="GO:0005829">
    <property type="term" value="C:cytosol"/>
    <property type="evidence" value="ECO:0007669"/>
    <property type="project" value="TreeGrafter"/>
</dbReference>
<dbReference type="AlphaFoldDB" id="A0A158GFH7"/>
<comment type="similarity">
    <text evidence="1">Belongs to the LysR transcriptional regulatory family.</text>
</comment>
<dbReference type="Gene3D" id="1.10.10.10">
    <property type="entry name" value="Winged helix-like DNA-binding domain superfamily/Winged helix DNA-binding domain"/>
    <property type="match status" value="2"/>
</dbReference>
<organism evidence="6 7">
    <name type="scientific">Caballeronia sordidicola</name>
    <name type="common">Burkholderia sordidicola</name>
    <dbReference type="NCBI Taxonomy" id="196367"/>
    <lineage>
        <taxon>Bacteria</taxon>
        <taxon>Pseudomonadati</taxon>
        <taxon>Pseudomonadota</taxon>
        <taxon>Betaproteobacteria</taxon>
        <taxon>Burkholderiales</taxon>
        <taxon>Burkholderiaceae</taxon>
        <taxon>Caballeronia</taxon>
    </lineage>
</organism>
<dbReference type="PROSITE" id="PS50931">
    <property type="entry name" value="HTH_LYSR"/>
    <property type="match status" value="2"/>
</dbReference>
<dbReference type="Proteomes" id="UP000054893">
    <property type="component" value="Unassembled WGS sequence"/>
</dbReference>
<dbReference type="InterPro" id="IPR005119">
    <property type="entry name" value="LysR_subst-bd"/>
</dbReference>
<evidence type="ECO:0000313" key="7">
    <source>
        <dbReference type="Proteomes" id="UP000054893"/>
    </source>
</evidence>
<evidence type="ECO:0000256" key="2">
    <source>
        <dbReference type="ARBA" id="ARBA00023015"/>
    </source>
</evidence>
<dbReference type="OrthoDB" id="8981337at2"/>
<evidence type="ECO:0000256" key="1">
    <source>
        <dbReference type="ARBA" id="ARBA00009437"/>
    </source>
</evidence>
<dbReference type="GO" id="GO:0003700">
    <property type="term" value="F:DNA-binding transcription factor activity"/>
    <property type="evidence" value="ECO:0007669"/>
    <property type="project" value="InterPro"/>
</dbReference>
<dbReference type="Pfam" id="PF03466">
    <property type="entry name" value="LysR_substrate"/>
    <property type="match status" value="1"/>
</dbReference>
<dbReference type="PANTHER" id="PTHR30419">
    <property type="entry name" value="HTH-TYPE TRANSCRIPTIONAL REGULATOR YBHD"/>
    <property type="match status" value="1"/>
</dbReference>
<dbReference type="GO" id="GO:0003677">
    <property type="term" value="F:DNA binding"/>
    <property type="evidence" value="ECO:0007669"/>
    <property type="project" value="UniProtKB-KW"/>
</dbReference>
<protein>
    <submittedName>
        <fullName evidence="6">LysR family transcriptional regulator</fullName>
    </submittedName>
</protein>
<keyword evidence="3" id="KW-0238">DNA-binding</keyword>
<dbReference type="InterPro" id="IPR050950">
    <property type="entry name" value="HTH-type_LysR_regulators"/>
</dbReference>
<keyword evidence="4" id="KW-0804">Transcription</keyword>
<sequence length="412" mass="44937">MPELPNYLPRLAQMHKLRAFAAVARHGNVHRASEALHLSQPSVTRAVRQLEMSLGTLLFERTTKGMRLTAAGDCAYRRVERALEALRAAGSDILRRAVPGRHRVPPTERLSETVTEAMLTALVAVARSGSEKAAAAAVGVTQPALNRNLHLLEHLAGVPLFMRSGRGTQLTEPGELLLMHVKLALSEIRVADEELVSLRGELAGLLVVGALPLSSGHLVPLATERTLRNHPGLNIRIVDGTYETLGHGLRCADVNLIVGALRSDESEPYSIHEPLFDDTLSVVVRAQHPLLRQQNIGSLNRLREHEWVVPLAGTPSRVLFDGAFRAESVEPPNTQLEANSPSIVRTLLLSSDRLALVSHRQIQHELRQGILVILPVEVKFARRTIGIARLRNTEPSPGMLALLGALRAVSAE</sequence>
<accession>A0A158GFH7</accession>
<proteinExistence type="inferred from homology"/>
<dbReference type="InterPro" id="IPR036388">
    <property type="entry name" value="WH-like_DNA-bd_sf"/>
</dbReference>
<evidence type="ECO:0000256" key="3">
    <source>
        <dbReference type="ARBA" id="ARBA00023125"/>
    </source>
</evidence>
<dbReference type="PRINTS" id="PR00039">
    <property type="entry name" value="HTHLYSR"/>
</dbReference>
<dbReference type="PANTHER" id="PTHR30419:SF8">
    <property type="entry name" value="NITROGEN ASSIMILATION TRANSCRIPTIONAL ACTIVATOR-RELATED"/>
    <property type="match status" value="1"/>
</dbReference>
<dbReference type="EMBL" id="FCOC02000006">
    <property type="protein sequence ID" value="SAL30150.1"/>
    <property type="molecule type" value="Genomic_DNA"/>
</dbReference>
<dbReference type="SUPFAM" id="SSF53850">
    <property type="entry name" value="Periplasmic binding protein-like II"/>
    <property type="match status" value="1"/>
</dbReference>
<dbReference type="Gene3D" id="3.40.190.10">
    <property type="entry name" value="Periplasmic binding protein-like II"/>
    <property type="match status" value="2"/>
</dbReference>
<dbReference type="RefSeq" id="WP_060819474.1">
    <property type="nucleotide sequence ID" value="NZ_FCOC02000006.1"/>
</dbReference>
<feature type="domain" description="HTH lysR-type" evidence="5">
    <location>
        <begin position="119"/>
        <end position="171"/>
    </location>
</feature>
<evidence type="ECO:0000313" key="6">
    <source>
        <dbReference type="EMBL" id="SAL30150.1"/>
    </source>
</evidence>
<dbReference type="SUPFAM" id="SSF46785">
    <property type="entry name" value="Winged helix' DNA-binding domain"/>
    <property type="match status" value="2"/>
</dbReference>
<reference evidence="6 7" key="1">
    <citation type="submission" date="2016-01" db="EMBL/GenBank/DDBJ databases">
        <authorList>
            <person name="Oliw E.H."/>
        </authorList>
    </citation>
    <scope>NUCLEOTIDE SEQUENCE [LARGE SCALE GENOMIC DNA]</scope>
    <source>
        <strain evidence="6">LMG 22029</strain>
    </source>
</reference>
<feature type="domain" description="HTH lysR-type" evidence="5">
    <location>
        <begin position="17"/>
        <end position="69"/>
    </location>
</feature>
<dbReference type="FunFam" id="1.10.10.10:FF:000001">
    <property type="entry name" value="LysR family transcriptional regulator"/>
    <property type="match status" value="1"/>
</dbReference>
<evidence type="ECO:0000256" key="4">
    <source>
        <dbReference type="ARBA" id="ARBA00023163"/>
    </source>
</evidence>
<name>A0A158GFH7_CABSO</name>
<dbReference type="Pfam" id="PF00126">
    <property type="entry name" value="HTH_1"/>
    <property type="match status" value="2"/>
</dbReference>
<dbReference type="InterPro" id="IPR036390">
    <property type="entry name" value="WH_DNA-bd_sf"/>
</dbReference>
<evidence type="ECO:0000259" key="5">
    <source>
        <dbReference type="PROSITE" id="PS50931"/>
    </source>
</evidence>
<dbReference type="InterPro" id="IPR000847">
    <property type="entry name" value="LysR_HTH_N"/>
</dbReference>
<keyword evidence="2" id="KW-0805">Transcription regulation</keyword>